<dbReference type="Pfam" id="PF02954">
    <property type="entry name" value="HTH_8"/>
    <property type="match status" value="1"/>
</dbReference>
<dbReference type="SMART" id="SM00382">
    <property type="entry name" value="AAA"/>
    <property type="match status" value="1"/>
</dbReference>
<dbReference type="GO" id="GO:0000160">
    <property type="term" value="P:phosphorelay signal transduction system"/>
    <property type="evidence" value="ECO:0007669"/>
    <property type="project" value="UniProtKB-KW"/>
</dbReference>
<dbReference type="InterPro" id="IPR011006">
    <property type="entry name" value="CheY-like_superfamily"/>
</dbReference>
<dbReference type="Gene3D" id="3.40.50.2300">
    <property type="match status" value="1"/>
</dbReference>
<evidence type="ECO:0000256" key="5">
    <source>
        <dbReference type="ARBA" id="ARBA00023015"/>
    </source>
</evidence>
<dbReference type="GO" id="GO:0043565">
    <property type="term" value="F:sequence-specific DNA binding"/>
    <property type="evidence" value="ECO:0007669"/>
    <property type="project" value="InterPro"/>
</dbReference>
<keyword evidence="6" id="KW-0010">Activator</keyword>
<organism evidence="11 12">
    <name type="scientific">Aestuariispira insulae</name>
    <dbReference type="NCBI Taxonomy" id="1461337"/>
    <lineage>
        <taxon>Bacteria</taxon>
        <taxon>Pseudomonadati</taxon>
        <taxon>Pseudomonadota</taxon>
        <taxon>Alphaproteobacteria</taxon>
        <taxon>Rhodospirillales</taxon>
        <taxon>Kiloniellaceae</taxon>
        <taxon>Aestuariispira</taxon>
    </lineage>
</organism>
<dbReference type="FunFam" id="3.40.50.2300:FF:000018">
    <property type="entry name" value="DNA-binding transcriptional regulator NtrC"/>
    <property type="match status" value="1"/>
</dbReference>
<keyword evidence="4" id="KW-0902">Two-component regulatory system</keyword>
<dbReference type="GO" id="GO:0006355">
    <property type="term" value="P:regulation of DNA-templated transcription"/>
    <property type="evidence" value="ECO:0007669"/>
    <property type="project" value="InterPro"/>
</dbReference>
<dbReference type="InterPro" id="IPR058031">
    <property type="entry name" value="AAA_lid_NorR"/>
</dbReference>
<dbReference type="FunFam" id="1.10.10.60:FF:000165">
    <property type="entry name" value="Two-component system nitrogen regulation response regulator NtrX"/>
    <property type="match status" value="1"/>
</dbReference>
<dbReference type="CDD" id="cd17550">
    <property type="entry name" value="REC_NtrX-like"/>
    <property type="match status" value="1"/>
</dbReference>
<dbReference type="InterPro" id="IPR002197">
    <property type="entry name" value="HTH_Fis"/>
</dbReference>
<dbReference type="PROSITE" id="PS50045">
    <property type="entry name" value="SIGMA54_INTERACT_4"/>
    <property type="match status" value="1"/>
</dbReference>
<proteinExistence type="predicted"/>
<evidence type="ECO:0000256" key="4">
    <source>
        <dbReference type="ARBA" id="ARBA00023012"/>
    </source>
</evidence>
<evidence type="ECO:0000256" key="7">
    <source>
        <dbReference type="ARBA" id="ARBA00023163"/>
    </source>
</evidence>
<dbReference type="SMART" id="SM00448">
    <property type="entry name" value="REC"/>
    <property type="match status" value="1"/>
</dbReference>
<name>A0A3D9HUS7_9PROT</name>
<accession>A0A3D9HUS7</accession>
<keyword evidence="3" id="KW-0067">ATP-binding</keyword>
<dbReference type="Gene3D" id="1.10.10.60">
    <property type="entry name" value="Homeodomain-like"/>
    <property type="match status" value="1"/>
</dbReference>
<feature type="domain" description="Sigma-54 factor interaction" evidence="9">
    <location>
        <begin position="143"/>
        <end position="369"/>
    </location>
</feature>
<dbReference type="FunFam" id="3.40.50.300:FF:000006">
    <property type="entry name" value="DNA-binding transcriptional regulator NtrC"/>
    <property type="match status" value="1"/>
</dbReference>
<keyword evidence="5" id="KW-0805">Transcription regulation</keyword>
<sequence>MAADILIVDDEADIRMQMAGILEDEGFETREAANSAQAYSAVAARQPSLVILDVWLNASEHDGLQILENIKRDHPSLPIIMISGHGTFDMAVSATKIGAYDFISKPFKTDVLLHTIDRALSEAKLRRENEELQKLTGGGITGLIGDSVQIQDVRKAIEKVAATESRVMITGAPGAGKSLVARLIHKNSTRADGPFVVLNCASLEPETIDAALFGVEATEHDRRKIGVLEEAHGGTLLLDEVADMSLETQGKIVRVLHSQKFQRLGGDTWVDVNVRVLATTNRDLNALIEQGVFREDLYYRLNVVPLAIPPLSARRGDIPALVTYLMDRSATAKGRTARALGDDALAALQGYGWPGNVWELSNVLERLLILAPGDSCDLIGADSVSAALNESEEENLVGWGNAAEVMSLPLREAREAFERDYLLFHLTRFGGNISRTAEFVGMDRAALHRKLKGLGMNGGPKQKAVG</sequence>
<dbReference type="SUPFAM" id="SSF52540">
    <property type="entry name" value="P-loop containing nucleoside triphosphate hydrolases"/>
    <property type="match status" value="1"/>
</dbReference>
<dbReference type="InterPro" id="IPR001789">
    <property type="entry name" value="Sig_transdc_resp-reg_receiver"/>
</dbReference>
<evidence type="ECO:0000259" key="9">
    <source>
        <dbReference type="PROSITE" id="PS50045"/>
    </source>
</evidence>
<keyword evidence="2" id="KW-0547">Nucleotide-binding</keyword>
<dbReference type="Pfam" id="PF25601">
    <property type="entry name" value="AAA_lid_14"/>
    <property type="match status" value="1"/>
</dbReference>
<dbReference type="RefSeq" id="WP_115934410.1">
    <property type="nucleotide sequence ID" value="NZ_QRDW01000001.1"/>
</dbReference>
<dbReference type="PROSITE" id="PS50110">
    <property type="entry name" value="RESPONSE_REGULATORY"/>
    <property type="match status" value="1"/>
</dbReference>
<keyword evidence="7" id="KW-0804">Transcription</keyword>
<dbReference type="SUPFAM" id="SSF52172">
    <property type="entry name" value="CheY-like"/>
    <property type="match status" value="1"/>
</dbReference>
<dbReference type="Gene3D" id="1.10.8.60">
    <property type="match status" value="1"/>
</dbReference>
<dbReference type="Pfam" id="PF00158">
    <property type="entry name" value="Sigma54_activat"/>
    <property type="match status" value="1"/>
</dbReference>
<evidence type="ECO:0000256" key="3">
    <source>
        <dbReference type="ARBA" id="ARBA00022840"/>
    </source>
</evidence>
<dbReference type="PANTHER" id="PTHR32071:SF17">
    <property type="entry name" value="TRANSCRIPTIONAL REGULATOR (NTRC FAMILY)"/>
    <property type="match status" value="1"/>
</dbReference>
<evidence type="ECO:0000256" key="8">
    <source>
        <dbReference type="PROSITE-ProRule" id="PRU00169"/>
    </source>
</evidence>
<feature type="domain" description="Response regulatory" evidence="10">
    <location>
        <begin position="4"/>
        <end position="120"/>
    </location>
</feature>
<evidence type="ECO:0000313" key="11">
    <source>
        <dbReference type="EMBL" id="RED53252.1"/>
    </source>
</evidence>
<dbReference type="Proteomes" id="UP000256845">
    <property type="component" value="Unassembled WGS sequence"/>
</dbReference>
<evidence type="ECO:0000256" key="2">
    <source>
        <dbReference type="ARBA" id="ARBA00022741"/>
    </source>
</evidence>
<reference evidence="11 12" key="1">
    <citation type="submission" date="2018-07" db="EMBL/GenBank/DDBJ databases">
        <title>Genomic Encyclopedia of Type Strains, Phase III (KMG-III): the genomes of soil and plant-associated and newly described type strains.</title>
        <authorList>
            <person name="Whitman W."/>
        </authorList>
    </citation>
    <scope>NUCLEOTIDE SEQUENCE [LARGE SCALE GENOMIC DNA]</scope>
    <source>
        <strain evidence="11 12">CECT 8488</strain>
    </source>
</reference>
<dbReference type="EMBL" id="QRDW01000001">
    <property type="protein sequence ID" value="RED53252.1"/>
    <property type="molecule type" value="Genomic_DNA"/>
</dbReference>
<dbReference type="GO" id="GO:0005524">
    <property type="term" value="F:ATP binding"/>
    <property type="evidence" value="ECO:0007669"/>
    <property type="project" value="UniProtKB-KW"/>
</dbReference>
<keyword evidence="12" id="KW-1185">Reference proteome</keyword>
<dbReference type="Pfam" id="PF00072">
    <property type="entry name" value="Response_reg"/>
    <property type="match status" value="1"/>
</dbReference>
<dbReference type="InterPro" id="IPR009057">
    <property type="entry name" value="Homeodomain-like_sf"/>
</dbReference>
<evidence type="ECO:0000256" key="1">
    <source>
        <dbReference type="ARBA" id="ARBA00022553"/>
    </source>
</evidence>
<evidence type="ECO:0000256" key="6">
    <source>
        <dbReference type="ARBA" id="ARBA00023159"/>
    </source>
</evidence>
<dbReference type="CDD" id="cd00009">
    <property type="entry name" value="AAA"/>
    <property type="match status" value="1"/>
</dbReference>
<dbReference type="AlphaFoldDB" id="A0A3D9HUS7"/>
<gene>
    <name evidence="11" type="ORF">DFP90_10134</name>
</gene>
<dbReference type="InterPro" id="IPR025943">
    <property type="entry name" value="Sigma_54_int_dom_ATP-bd_2"/>
</dbReference>
<dbReference type="InterPro" id="IPR002078">
    <property type="entry name" value="Sigma_54_int"/>
</dbReference>
<evidence type="ECO:0000259" key="10">
    <source>
        <dbReference type="PROSITE" id="PS50110"/>
    </source>
</evidence>
<dbReference type="OrthoDB" id="9770562at2"/>
<evidence type="ECO:0000313" key="12">
    <source>
        <dbReference type="Proteomes" id="UP000256845"/>
    </source>
</evidence>
<comment type="caution">
    <text evidence="11">The sequence shown here is derived from an EMBL/GenBank/DDBJ whole genome shotgun (WGS) entry which is preliminary data.</text>
</comment>
<protein>
    <submittedName>
        <fullName evidence="11">Two-component system nitrogen regulation response regulator NtrX</fullName>
    </submittedName>
</protein>
<dbReference type="InterPro" id="IPR003593">
    <property type="entry name" value="AAA+_ATPase"/>
</dbReference>
<dbReference type="SUPFAM" id="SSF46689">
    <property type="entry name" value="Homeodomain-like"/>
    <property type="match status" value="1"/>
</dbReference>
<keyword evidence="1 8" id="KW-0597">Phosphoprotein</keyword>
<dbReference type="InterPro" id="IPR027417">
    <property type="entry name" value="P-loop_NTPase"/>
</dbReference>
<dbReference type="PROSITE" id="PS00676">
    <property type="entry name" value="SIGMA54_INTERACT_2"/>
    <property type="match status" value="1"/>
</dbReference>
<dbReference type="PANTHER" id="PTHR32071">
    <property type="entry name" value="TRANSCRIPTIONAL REGULATORY PROTEIN"/>
    <property type="match status" value="1"/>
</dbReference>
<dbReference type="Gene3D" id="3.40.50.300">
    <property type="entry name" value="P-loop containing nucleotide triphosphate hydrolases"/>
    <property type="match status" value="1"/>
</dbReference>
<feature type="modified residue" description="4-aspartylphosphate" evidence="8">
    <location>
        <position position="53"/>
    </location>
</feature>